<organism evidence="3 4">
    <name type="scientific">Salmonirosea aquatica</name>
    <dbReference type="NCBI Taxonomy" id="2654236"/>
    <lineage>
        <taxon>Bacteria</taxon>
        <taxon>Pseudomonadati</taxon>
        <taxon>Bacteroidota</taxon>
        <taxon>Cytophagia</taxon>
        <taxon>Cytophagales</taxon>
        <taxon>Spirosomataceae</taxon>
        <taxon>Salmonirosea</taxon>
    </lineage>
</organism>
<name>A0A7C9FF45_9BACT</name>
<dbReference type="AlphaFoldDB" id="A0A7C9FF45"/>
<keyword evidence="1" id="KW-0732">Signal</keyword>
<evidence type="ECO:0000256" key="1">
    <source>
        <dbReference type="SAM" id="SignalP"/>
    </source>
</evidence>
<dbReference type="Pfam" id="PF14339">
    <property type="entry name" value="DUF4394"/>
    <property type="match status" value="2"/>
</dbReference>
<protein>
    <submittedName>
        <fullName evidence="3">DUF4394 domain-containing protein</fullName>
    </submittedName>
</protein>
<feature type="signal peptide" evidence="1">
    <location>
        <begin position="1"/>
        <end position="26"/>
    </location>
</feature>
<keyword evidence="4" id="KW-1185">Reference proteome</keyword>
<gene>
    <name evidence="3" type="ORF">GBK04_23510</name>
</gene>
<comment type="caution">
    <text evidence="3">The sequence shown here is derived from an EMBL/GenBank/DDBJ whole genome shotgun (WGS) entry which is preliminary data.</text>
</comment>
<dbReference type="SUPFAM" id="SSF50998">
    <property type="entry name" value="Quinoprotein alcohol dehydrogenase-like"/>
    <property type="match status" value="1"/>
</dbReference>
<reference evidence="3 4" key="1">
    <citation type="submission" date="2019-10" db="EMBL/GenBank/DDBJ databases">
        <title>Draft Genome Sequence of Cytophagaceae sp. SJW1-29.</title>
        <authorList>
            <person name="Choi A."/>
        </authorList>
    </citation>
    <scope>NUCLEOTIDE SEQUENCE [LARGE SCALE GENOMIC DNA]</scope>
    <source>
        <strain evidence="3 4">SJW1-29</strain>
    </source>
</reference>
<sequence>MFPMRKFAQKWLLPVMVLALGFVLQSCEDHRLPPAAPQLPDQVFYALTDANQLYELNVKNTASPLRTLSITGLQTGETILGIDFRPATGQLYGVGSTSRLYHINLQSGAATALSIDPFTPAIEGTMVGFDFNPTVDRIRLVTNTTQDLRLHPETGARVAIDGNLNGYPNPMVTAVAYTNSFAGTTSTQLYDIDPMTDKLYLQNPPNDGGLQEVGPLGLDITAAGGFDIAPDNNYGIASVQFGGKWELNYVDLMTGKLQKLGDLPSGTITGIAIPTRPVAYVVDVANTLHIFNPKVLPLTTIPKPITGLPAGVMIEGIDFRPFNGQLHALGSDGILYTINLSNGAATMLSIVSVPLDGTSFGVDFNPVADRLRIVSNNRQNLRVNVTTGAAIVDGTLTPAMGMPTPFINGAAYTNSFAGTTSTVLYDIDSQSNKLFKQDPPNAGGLQEIGSLGITVNAANGFDIGGTTGDAYAFLTTGSGTGFYKINLTNGSAFQIGDLPVGIKGFALGFGL</sequence>
<dbReference type="Proteomes" id="UP000479293">
    <property type="component" value="Unassembled WGS sequence"/>
</dbReference>
<dbReference type="EMBL" id="WHLY01000002">
    <property type="protein sequence ID" value="MPR36230.1"/>
    <property type="molecule type" value="Genomic_DNA"/>
</dbReference>
<feature type="chain" id="PRO_5029004070" evidence="1">
    <location>
        <begin position="27"/>
        <end position="511"/>
    </location>
</feature>
<dbReference type="InterPro" id="IPR025507">
    <property type="entry name" value="DUF4394"/>
</dbReference>
<evidence type="ECO:0000313" key="4">
    <source>
        <dbReference type="Proteomes" id="UP000479293"/>
    </source>
</evidence>
<feature type="domain" description="DUF4394" evidence="2">
    <location>
        <begin position="288"/>
        <end position="504"/>
    </location>
</feature>
<dbReference type="PROSITE" id="PS51257">
    <property type="entry name" value="PROKAR_LIPOPROTEIN"/>
    <property type="match status" value="1"/>
</dbReference>
<feature type="domain" description="DUF4394" evidence="2">
    <location>
        <begin position="53"/>
        <end position="272"/>
    </location>
</feature>
<accession>A0A7C9FF45</accession>
<proteinExistence type="predicted"/>
<evidence type="ECO:0000313" key="3">
    <source>
        <dbReference type="EMBL" id="MPR36230.1"/>
    </source>
</evidence>
<evidence type="ECO:0000259" key="2">
    <source>
        <dbReference type="Pfam" id="PF14339"/>
    </source>
</evidence>
<dbReference type="InterPro" id="IPR011047">
    <property type="entry name" value="Quinoprotein_ADH-like_sf"/>
</dbReference>